<protein>
    <submittedName>
        <fullName evidence="3">Uncharacterized protein</fullName>
    </submittedName>
</protein>
<proteinExistence type="predicted"/>
<dbReference type="InterPro" id="IPR049192">
    <property type="entry name" value="DUF4246_C"/>
</dbReference>
<gene>
    <name evidence="3" type="ORF">EMPG_09274</name>
</gene>
<feature type="domain" description="DUF4246" evidence="2">
    <location>
        <begin position="23"/>
        <end position="117"/>
    </location>
</feature>
<dbReference type="Proteomes" id="UP000053573">
    <property type="component" value="Unassembled WGS sequence"/>
</dbReference>
<keyword evidence="4" id="KW-1185">Reference proteome</keyword>
<sequence length="629" mass="71521">MSQPSNPPRRELAALSDSLPLKLPGFGFPLNQAHRWKVQSSSDGYVTNQELDGRQRALLLSLLDPVDLTGEFDEGAARRLIPLREIVMLRVMNSITDKPGWENKVFDTVITTKWKEEVMGREDIDFIDSMWNWALAELQFKTERFKETGTLMVYDSVVKSDTVIPESLKLALRAAVSVLENVPEEEKDYHPHSNDQVLDLVHPSLFPVVYGRTRINTDGTLGIQDGLAKAGSGEVLQVPPKEETKAGKNFMAMKYPYSQKFQWLPCDVQFTSSLAEETANQADSANPTDCKIISYINNLHPTSHGDLYGIIEQVISLSLPLWNMTLTAIKERDSYCRIEYTSVEYKDGYGSPRQASGEDRNDYELRWEEWSENSEKYELPSPRQDMKMPSEEVLVDLKRDYAETGLQVIVKLANIHLTPEKPEYNGGSWHLEGQLNEHICATALYYYDSTNITDSRLAFRQLSDPRAPDDDICYRQHDREWTDVVFDVNSNGPAIQNLGDVSCTEGRLLTFPNILQHRVAPFSLADPSKPGHRKILALFLIDPNIHIISSAHVPVQRKDWFEQMAPMDQVLGKLPQELVDEVEGNLEGEWVMGMKEAKKLRLELMKERKVVNNDCDKLLADTSFSLCEH</sequence>
<accession>A0A0H1B4L7</accession>
<dbReference type="PANTHER" id="PTHR33119:SF1">
    <property type="entry name" value="FE2OG DIOXYGENASE DOMAIN-CONTAINING PROTEIN"/>
    <property type="match status" value="1"/>
</dbReference>
<evidence type="ECO:0000259" key="1">
    <source>
        <dbReference type="Pfam" id="PF14033"/>
    </source>
</evidence>
<dbReference type="Pfam" id="PF21666">
    <property type="entry name" value="DUF4246_N"/>
    <property type="match status" value="1"/>
</dbReference>
<dbReference type="Pfam" id="PF14033">
    <property type="entry name" value="DUF4246"/>
    <property type="match status" value="1"/>
</dbReference>
<dbReference type="InterPro" id="IPR025340">
    <property type="entry name" value="DUF4246"/>
</dbReference>
<evidence type="ECO:0000313" key="4">
    <source>
        <dbReference type="Proteomes" id="UP000053573"/>
    </source>
</evidence>
<dbReference type="STRING" id="2060906.A0A0H1B4L7"/>
<dbReference type="EMBL" id="LDEV01003153">
    <property type="protein sequence ID" value="KLJ06354.1"/>
    <property type="molecule type" value="Genomic_DNA"/>
</dbReference>
<dbReference type="PANTHER" id="PTHR33119">
    <property type="entry name" value="IFI3P"/>
    <property type="match status" value="1"/>
</dbReference>
<dbReference type="InterPro" id="IPR049207">
    <property type="entry name" value="DUF4246_N"/>
</dbReference>
<feature type="domain" description="DUF4246" evidence="1">
    <location>
        <begin position="129"/>
        <end position="563"/>
    </location>
</feature>
<reference evidence="4" key="1">
    <citation type="journal article" date="2015" name="PLoS Genet.">
        <title>The dynamic genome and transcriptome of the human fungal pathogen Blastomyces and close relative Emmonsia.</title>
        <authorList>
            <person name="Munoz J.F."/>
            <person name="Gauthier G.M."/>
            <person name="Desjardins C.A."/>
            <person name="Gallo J.E."/>
            <person name="Holder J."/>
            <person name="Sullivan T.D."/>
            <person name="Marty A.J."/>
            <person name="Carmen J.C."/>
            <person name="Chen Z."/>
            <person name="Ding L."/>
            <person name="Gujja S."/>
            <person name="Magrini V."/>
            <person name="Misas E."/>
            <person name="Mitreva M."/>
            <person name="Priest M."/>
            <person name="Saif S."/>
            <person name="Whiston E.A."/>
            <person name="Young S."/>
            <person name="Zeng Q."/>
            <person name="Goldman W.E."/>
            <person name="Mardis E.R."/>
            <person name="Taylor J.W."/>
            <person name="McEwen J.G."/>
            <person name="Clay O.K."/>
            <person name="Klein B.S."/>
            <person name="Cuomo C.A."/>
        </authorList>
    </citation>
    <scope>NUCLEOTIDE SEQUENCE [LARGE SCALE GENOMIC DNA]</scope>
    <source>
        <strain evidence="4">UAMH 139</strain>
    </source>
</reference>
<name>A0A0H1B4L7_9EURO</name>
<dbReference type="AlphaFoldDB" id="A0A0H1B4L7"/>
<dbReference type="OrthoDB" id="415532at2759"/>
<comment type="caution">
    <text evidence="3">The sequence shown here is derived from an EMBL/GenBank/DDBJ whole genome shotgun (WGS) entry which is preliminary data.</text>
</comment>
<organism evidence="3 4">
    <name type="scientific">Blastomyces silverae</name>
    <dbReference type="NCBI Taxonomy" id="2060906"/>
    <lineage>
        <taxon>Eukaryota</taxon>
        <taxon>Fungi</taxon>
        <taxon>Dikarya</taxon>
        <taxon>Ascomycota</taxon>
        <taxon>Pezizomycotina</taxon>
        <taxon>Eurotiomycetes</taxon>
        <taxon>Eurotiomycetidae</taxon>
        <taxon>Onygenales</taxon>
        <taxon>Ajellomycetaceae</taxon>
        <taxon>Blastomyces</taxon>
    </lineage>
</organism>
<evidence type="ECO:0000313" key="3">
    <source>
        <dbReference type="EMBL" id="KLJ06354.1"/>
    </source>
</evidence>
<evidence type="ECO:0000259" key="2">
    <source>
        <dbReference type="Pfam" id="PF21666"/>
    </source>
</evidence>